<reference evidence="2" key="1">
    <citation type="submission" date="2013-11" db="EMBL/GenBank/DDBJ databases">
        <title>Genome sequence of the fusiform rust pathogen reveals effectors for host alternation and coevolution with pine.</title>
        <authorList>
            <consortium name="DOE Joint Genome Institute"/>
            <person name="Smith K."/>
            <person name="Pendleton A."/>
            <person name="Kubisiak T."/>
            <person name="Anderson C."/>
            <person name="Salamov A."/>
            <person name="Aerts A."/>
            <person name="Riley R."/>
            <person name="Clum A."/>
            <person name="Lindquist E."/>
            <person name="Ence D."/>
            <person name="Campbell M."/>
            <person name="Kronenberg Z."/>
            <person name="Feau N."/>
            <person name="Dhillon B."/>
            <person name="Hamelin R."/>
            <person name="Burleigh J."/>
            <person name="Smith J."/>
            <person name="Yandell M."/>
            <person name="Nelson C."/>
            <person name="Grigoriev I."/>
            <person name="Davis J."/>
        </authorList>
    </citation>
    <scope>NUCLEOTIDE SEQUENCE</scope>
    <source>
        <strain evidence="2">G11</strain>
    </source>
</reference>
<comment type="caution">
    <text evidence="2">The sequence shown here is derived from an EMBL/GenBank/DDBJ whole genome shotgun (WGS) entry which is preliminary data.</text>
</comment>
<evidence type="ECO:0000256" key="1">
    <source>
        <dbReference type="SAM" id="MobiDB-lite"/>
    </source>
</evidence>
<gene>
    <name evidence="2" type="ORF">CROQUDRAFT_413517</name>
</gene>
<feature type="compositionally biased region" description="Basic and acidic residues" evidence="1">
    <location>
        <begin position="468"/>
        <end position="481"/>
    </location>
</feature>
<feature type="region of interest" description="Disordered" evidence="1">
    <location>
        <begin position="529"/>
        <end position="602"/>
    </location>
</feature>
<feature type="region of interest" description="Disordered" evidence="1">
    <location>
        <begin position="1"/>
        <end position="53"/>
    </location>
</feature>
<feature type="region of interest" description="Disordered" evidence="1">
    <location>
        <begin position="120"/>
        <end position="202"/>
    </location>
</feature>
<evidence type="ECO:0000313" key="3">
    <source>
        <dbReference type="Proteomes" id="UP000886653"/>
    </source>
</evidence>
<feature type="region of interest" description="Disordered" evidence="1">
    <location>
        <begin position="451"/>
        <end position="496"/>
    </location>
</feature>
<dbReference type="AlphaFoldDB" id="A0A9P6N5R6"/>
<protein>
    <submittedName>
        <fullName evidence="2">Uncharacterized protein</fullName>
    </submittedName>
</protein>
<dbReference type="Proteomes" id="UP000886653">
    <property type="component" value="Unassembled WGS sequence"/>
</dbReference>
<sequence>MAHSPPALPHSPHEALTQSSPPQFLNHKLNPQSLPPQLVSAGGFRPTRKPLTSKQEAALRRLIPEVEHRCQTDPDWNSERVWLLGDPTDLNSCGILYALIHSNRYNVLGLLAKGVARRRKEATDRGEAPSTAVLARSPMPGCRADGAASTRSTSNSPSSHKRHQGHSPDVSNSNAQPASTCNARPEEPLTTSDTSPPPDAALLNSLIPRLTSHQSLEVGTLVVSHQQQITVEPQITGHFLIWALSASESNKETRSPVSSIDILHLPPIIVDSLAEKYTAYKFHDYLLHLLKDRSLPKSDVLVQRCHMLKLSVYQPWENHKERFIQARVRFNLVRKGSAQPDLNIRPLWLPFRDLAHAQQKAREIDRKAMDCALTFCEDASARARLSNLTPGIPFEPSIWAHQFCESHCPVKSFRPTPPPMAGRCRPTLRITTGNSSPASVKAPIPYTVNQSDYKLPSSSGDSALLDPPIHHTHDQVEDRTALNKAGASVVSSQTTKTPNVIARSISTAPTLVPIPSHPDKSDLAAAQIGSSTEQLSHLSSSNVSSASRDPTQALKPQSVEDQNMDVFSLPTPTADPHTGPLPVQSSTEAALTNSSNALDPMSAGTSAIDSSLFSTQSGIQAGSSASLSQPSKQIVLETVAGNAKCEKRCETVA</sequence>
<feature type="compositionally biased region" description="Polar residues" evidence="1">
    <location>
        <begin position="583"/>
        <end position="602"/>
    </location>
</feature>
<organism evidence="2 3">
    <name type="scientific">Cronartium quercuum f. sp. fusiforme G11</name>
    <dbReference type="NCBI Taxonomy" id="708437"/>
    <lineage>
        <taxon>Eukaryota</taxon>
        <taxon>Fungi</taxon>
        <taxon>Dikarya</taxon>
        <taxon>Basidiomycota</taxon>
        <taxon>Pucciniomycotina</taxon>
        <taxon>Pucciniomycetes</taxon>
        <taxon>Pucciniales</taxon>
        <taxon>Coleosporiaceae</taxon>
        <taxon>Cronartium</taxon>
    </lineage>
</organism>
<dbReference type="OrthoDB" id="2516950at2759"/>
<proteinExistence type="predicted"/>
<name>A0A9P6N5R6_9BASI</name>
<feature type="compositionally biased region" description="Low complexity" evidence="1">
    <location>
        <begin position="149"/>
        <end position="158"/>
    </location>
</feature>
<accession>A0A9P6N5R6</accession>
<feature type="compositionally biased region" description="Polar residues" evidence="1">
    <location>
        <begin position="451"/>
        <end position="461"/>
    </location>
</feature>
<feature type="compositionally biased region" description="Polar residues" evidence="1">
    <location>
        <begin position="169"/>
        <end position="182"/>
    </location>
</feature>
<keyword evidence="3" id="KW-1185">Reference proteome</keyword>
<feature type="compositionally biased region" description="Low complexity" evidence="1">
    <location>
        <begin position="530"/>
        <end position="547"/>
    </location>
</feature>
<evidence type="ECO:0000313" key="2">
    <source>
        <dbReference type="EMBL" id="KAG0139844.1"/>
    </source>
</evidence>
<dbReference type="EMBL" id="MU167514">
    <property type="protein sequence ID" value="KAG0139844.1"/>
    <property type="molecule type" value="Genomic_DNA"/>
</dbReference>